<keyword evidence="3 6" id="KW-0812">Transmembrane</keyword>
<keyword evidence="2" id="KW-1003">Cell membrane</keyword>
<dbReference type="Pfam" id="PF02687">
    <property type="entry name" value="FtsX"/>
    <property type="match status" value="1"/>
</dbReference>
<reference evidence="9" key="1">
    <citation type="submission" date="2016-06" db="EMBL/GenBank/DDBJ databases">
        <title>Four novel species of enterococci isolated from chicken manure.</title>
        <authorList>
            <person name="Van Tyne D."/>
        </authorList>
    </citation>
    <scope>NUCLEOTIDE SEQUENCE [LARGE SCALE GENOMIC DNA]</scope>
    <source>
        <strain evidence="9">JM9A</strain>
    </source>
</reference>
<reference evidence="8 9" key="2">
    <citation type="submission" date="2024-02" db="EMBL/GenBank/DDBJ databases">
        <title>The Genome Sequence of Enterococcus diestrammenae JM9A.</title>
        <authorList>
            <person name="Earl A."/>
            <person name="Manson A."/>
            <person name="Gilmore M."/>
            <person name="Sanders J."/>
            <person name="Shea T."/>
            <person name="Howe W."/>
            <person name="Livny J."/>
            <person name="Cuomo C."/>
            <person name="Neafsey D."/>
            <person name="Birren B."/>
        </authorList>
    </citation>
    <scope>NUCLEOTIDE SEQUENCE [LARGE SCALE GENOMIC DNA]</scope>
    <source>
        <strain evidence="8 9">JM9A</strain>
    </source>
</reference>
<feature type="transmembrane region" description="Helical" evidence="6">
    <location>
        <begin position="475"/>
        <end position="498"/>
    </location>
</feature>
<dbReference type="RefSeq" id="WP_161868879.1">
    <property type="nucleotide sequence ID" value="NZ_MAEI02000001.1"/>
</dbReference>
<dbReference type="PANTHER" id="PTHR30572:SF9">
    <property type="entry name" value="ABC TRANSPORTER PERMEASE PROTEIN"/>
    <property type="match status" value="1"/>
</dbReference>
<name>A0ABV0F5C8_9ENTE</name>
<keyword evidence="4 6" id="KW-1133">Transmembrane helix</keyword>
<evidence type="ECO:0000313" key="9">
    <source>
        <dbReference type="Proteomes" id="UP001429357"/>
    </source>
</evidence>
<protein>
    <recommendedName>
        <fullName evidence="7">ABC3 transporter permease C-terminal domain-containing protein</fullName>
    </recommendedName>
</protein>
<feature type="transmembrane region" description="Helical" evidence="6">
    <location>
        <begin position="358"/>
        <end position="379"/>
    </location>
</feature>
<organism evidence="8 9">
    <name type="scientific">Enterococcus diestrammenae</name>
    <dbReference type="NCBI Taxonomy" id="1155073"/>
    <lineage>
        <taxon>Bacteria</taxon>
        <taxon>Bacillati</taxon>
        <taxon>Bacillota</taxon>
        <taxon>Bacilli</taxon>
        <taxon>Lactobacillales</taxon>
        <taxon>Enterococcaceae</taxon>
        <taxon>Enterococcus</taxon>
    </lineage>
</organism>
<dbReference type="Proteomes" id="UP001429357">
    <property type="component" value="Unassembled WGS sequence"/>
</dbReference>
<keyword evidence="5 6" id="KW-0472">Membrane</keyword>
<evidence type="ECO:0000256" key="6">
    <source>
        <dbReference type="SAM" id="Phobius"/>
    </source>
</evidence>
<gene>
    <name evidence="8" type="ORF">BAU18_001885</name>
</gene>
<dbReference type="InterPro" id="IPR003838">
    <property type="entry name" value="ABC3_permease_C"/>
</dbReference>
<evidence type="ECO:0000256" key="5">
    <source>
        <dbReference type="ARBA" id="ARBA00023136"/>
    </source>
</evidence>
<dbReference type="InterPro" id="IPR050250">
    <property type="entry name" value="Macrolide_Exporter_MacB"/>
</dbReference>
<evidence type="ECO:0000313" key="8">
    <source>
        <dbReference type="EMBL" id="MEO1782292.1"/>
    </source>
</evidence>
<evidence type="ECO:0000256" key="3">
    <source>
        <dbReference type="ARBA" id="ARBA00022692"/>
    </source>
</evidence>
<evidence type="ECO:0000256" key="2">
    <source>
        <dbReference type="ARBA" id="ARBA00022475"/>
    </source>
</evidence>
<dbReference type="EMBL" id="MAEI02000001">
    <property type="protein sequence ID" value="MEO1782292.1"/>
    <property type="molecule type" value="Genomic_DNA"/>
</dbReference>
<keyword evidence="9" id="KW-1185">Reference proteome</keyword>
<comment type="subcellular location">
    <subcellularLocation>
        <location evidence="1">Cell membrane</location>
        <topology evidence="1">Multi-pass membrane protein</topology>
    </subcellularLocation>
</comment>
<feature type="domain" description="ABC3 transporter permease C-terminal" evidence="7">
    <location>
        <begin position="360"/>
        <end position="502"/>
    </location>
</feature>
<evidence type="ECO:0000256" key="4">
    <source>
        <dbReference type="ARBA" id="ARBA00022989"/>
    </source>
</evidence>
<sequence length="507" mass="56019">MNFWRRALKSITRRKGKSVILFLVIFILGNVIAGAVAIQQSTVNVEKATKAKMGAKVTLDVDYEAFNKDQEKNEKLEWPDPLTEKQYTEIGNLSQVKYFDLSTAGYVGTNKLKSYTPENGGVVVGLGAQYFFNLKGTNSEKILDLEEGFIKLDQGEAFTAKELTEGANVVLIAKEVADANNLKVGDQMVIDATSEVIDLADEIEAREDADETADSATVVTSDGDPEAKIASFDFPVTVKGIYSVVRKDTSQMSREEKDNAEWMAAEQINTMYLPNKTIEGLMVQSAEKFYVNVPADQQDELQLSYTNGNYVLKSPDVVDDFRQDAQALLPQYYMVVADADQYDQVAGGMKKLGDISKYVVIIATVATMLIISLVVLLFLRDRKHELGIYLSLGESRGKVIGQIVVELLLVSFVALGLSLITGNLLGAAVSNSLMQMDWLNNATDSMMYTSSYGNNTLTFEDVRAAYQVRFTPSYIISYLILGLGTVLLSAILPLLYILRLNPKKIMM</sequence>
<comment type="caution">
    <text evidence="8">The sequence shown here is derived from an EMBL/GenBank/DDBJ whole genome shotgun (WGS) entry which is preliminary data.</text>
</comment>
<evidence type="ECO:0000256" key="1">
    <source>
        <dbReference type="ARBA" id="ARBA00004651"/>
    </source>
</evidence>
<feature type="transmembrane region" description="Helical" evidence="6">
    <location>
        <begin position="399"/>
        <end position="429"/>
    </location>
</feature>
<evidence type="ECO:0000259" key="7">
    <source>
        <dbReference type="Pfam" id="PF02687"/>
    </source>
</evidence>
<accession>A0ABV0F5C8</accession>
<dbReference type="PANTHER" id="PTHR30572">
    <property type="entry name" value="MEMBRANE COMPONENT OF TRANSPORTER-RELATED"/>
    <property type="match status" value="1"/>
</dbReference>
<proteinExistence type="predicted"/>